<sequence length="421" mass="47628">MNTKIALIGSKDFNAYVQASIAPRLNGIDLIPYIYSDPGEADKLIPTITPCDAVLFSGGLPYFFSKEACTALTVPVLYLEQDETALITSLFHILHHHEIKPEHVSIDLMDTAFVDHIMTDLHLKNPPQYVMDYKSSLPHEFSISEYATFHQRLFQDGKTRFALTSIHSVYDRLDQLNIPCMRMIDPAKTLMRTINEARSQALLSKRKAAAIAAVRIVVQEKHTENSSLQKLVHLMEGILQKKDEKSAYTIYSNRGSIENLLGTAEFHSFFQLDQPVLAGFGYGHTAAQAEENAETALSFASKYDAESCAFIVNEDKELSGPYPDKNKKQQLKYNHPDMLSLAKQLKLSPANLSKIMQFYKNRSFRDFTAAELSDYMQISRRSAERILKKLVDNGSARITGEEMTYSQGRPRAVYELSFPMY</sequence>
<dbReference type="EMBL" id="MINN01000106">
    <property type="protein sequence ID" value="OIU70389.1"/>
    <property type="molecule type" value="Genomic_DNA"/>
</dbReference>
<dbReference type="Proteomes" id="UP000182062">
    <property type="component" value="Unassembled WGS sequence"/>
</dbReference>
<dbReference type="OrthoDB" id="4986073at2"/>
<name>A0A1J6VYJ1_9BACI</name>
<dbReference type="RefSeq" id="WP_071619516.1">
    <property type="nucleotide sequence ID" value="NZ_MINN01000106.1"/>
</dbReference>
<evidence type="ECO:0000313" key="2">
    <source>
        <dbReference type="Proteomes" id="UP000182062"/>
    </source>
</evidence>
<gene>
    <name evidence="1" type="ORF">BHE18_11765</name>
</gene>
<keyword evidence="2" id="KW-1185">Reference proteome</keyword>
<comment type="caution">
    <text evidence="1">The sequence shown here is derived from an EMBL/GenBank/DDBJ whole genome shotgun (WGS) entry which is preliminary data.</text>
</comment>
<evidence type="ECO:0000313" key="1">
    <source>
        <dbReference type="EMBL" id="OIU70389.1"/>
    </source>
</evidence>
<reference evidence="1 2" key="1">
    <citation type="submission" date="2016-09" db="EMBL/GenBank/DDBJ databases">
        <title>Bacillus aquimaris SAMM genome sequence reveals colonization and biosurfactant production capacities.</title>
        <authorList>
            <person name="Waghmode S.R."/>
            <person name="Suryavanshi M.V."/>
        </authorList>
    </citation>
    <scope>NUCLEOTIDE SEQUENCE [LARGE SCALE GENOMIC DNA]</scope>
    <source>
        <strain evidence="1 2">SAMM</strain>
    </source>
</reference>
<proteinExistence type="predicted"/>
<evidence type="ECO:0008006" key="3">
    <source>
        <dbReference type="Google" id="ProtNLM"/>
    </source>
</evidence>
<protein>
    <recommendedName>
        <fullName evidence="3">Transcriptional regulator</fullName>
    </recommendedName>
</protein>
<accession>A0A1J6VYJ1</accession>
<organism evidence="1 2">
    <name type="scientific">Rossellomorea aquimaris</name>
    <dbReference type="NCBI Taxonomy" id="189382"/>
    <lineage>
        <taxon>Bacteria</taxon>
        <taxon>Bacillati</taxon>
        <taxon>Bacillota</taxon>
        <taxon>Bacilli</taxon>
        <taxon>Bacillales</taxon>
        <taxon>Bacillaceae</taxon>
        <taxon>Rossellomorea</taxon>
    </lineage>
</organism>
<dbReference type="AlphaFoldDB" id="A0A1J6VYJ1"/>